<keyword evidence="4" id="KW-0804">Transcription</keyword>
<keyword evidence="3" id="KW-0238">DNA-binding</keyword>
<dbReference type="Proteomes" id="UP001430755">
    <property type="component" value="Unassembled WGS sequence"/>
</dbReference>
<accession>A0ABS9WDX6</accession>
<dbReference type="RefSeq" id="WP_242162865.1">
    <property type="nucleotide sequence ID" value="NZ_JAJMLW010000001.1"/>
</dbReference>
<proteinExistence type="inferred from homology"/>
<protein>
    <submittedName>
        <fullName evidence="6">LysR family transcriptional regulator</fullName>
    </submittedName>
</protein>
<evidence type="ECO:0000256" key="3">
    <source>
        <dbReference type="ARBA" id="ARBA00023125"/>
    </source>
</evidence>
<evidence type="ECO:0000259" key="5">
    <source>
        <dbReference type="PROSITE" id="PS50931"/>
    </source>
</evidence>
<evidence type="ECO:0000256" key="4">
    <source>
        <dbReference type="ARBA" id="ARBA00023163"/>
    </source>
</evidence>
<keyword evidence="2" id="KW-0805">Transcription regulation</keyword>
<comment type="similarity">
    <text evidence="1">Belongs to the LysR transcriptional regulatory family.</text>
</comment>
<dbReference type="InterPro" id="IPR000847">
    <property type="entry name" value="LysR_HTH_N"/>
</dbReference>
<dbReference type="PROSITE" id="PS50931">
    <property type="entry name" value="HTH_LYSR"/>
    <property type="match status" value="1"/>
</dbReference>
<dbReference type="InterPro" id="IPR036388">
    <property type="entry name" value="WH-like_DNA-bd_sf"/>
</dbReference>
<dbReference type="SUPFAM" id="SSF53850">
    <property type="entry name" value="Periplasmic binding protein-like II"/>
    <property type="match status" value="1"/>
</dbReference>
<dbReference type="InterPro" id="IPR036390">
    <property type="entry name" value="WH_DNA-bd_sf"/>
</dbReference>
<name>A0ABS9WDX6_9ACTN</name>
<keyword evidence="7" id="KW-1185">Reference proteome</keyword>
<feature type="domain" description="HTH lysR-type" evidence="5">
    <location>
        <begin position="1"/>
        <end position="58"/>
    </location>
</feature>
<dbReference type="EMBL" id="JAJMLW010000001">
    <property type="protein sequence ID" value="MCI2241071.1"/>
    <property type="molecule type" value="Genomic_DNA"/>
</dbReference>
<dbReference type="PANTHER" id="PTHR30346:SF28">
    <property type="entry name" value="HTH-TYPE TRANSCRIPTIONAL REGULATOR CYNR"/>
    <property type="match status" value="1"/>
</dbReference>
<dbReference type="InterPro" id="IPR005119">
    <property type="entry name" value="LysR_subst-bd"/>
</dbReference>
<gene>
    <name evidence="6" type="ORF">LPT13_01730</name>
</gene>
<evidence type="ECO:0000256" key="2">
    <source>
        <dbReference type="ARBA" id="ARBA00023015"/>
    </source>
</evidence>
<dbReference type="Gene3D" id="1.10.10.10">
    <property type="entry name" value="Winged helix-like DNA-binding domain superfamily/Winged helix DNA-binding domain"/>
    <property type="match status" value="1"/>
</dbReference>
<dbReference type="PANTHER" id="PTHR30346">
    <property type="entry name" value="TRANSCRIPTIONAL DUAL REGULATOR HCAR-RELATED"/>
    <property type="match status" value="1"/>
</dbReference>
<dbReference type="SUPFAM" id="SSF46785">
    <property type="entry name" value="Winged helix' DNA-binding domain"/>
    <property type="match status" value="1"/>
</dbReference>
<dbReference type="Pfam" id="PF03466">
    <property type="entry name" value="LysR_substrate"/>
    <property type="match status" value="1"/>
</dbReference>
<dbReference type="Gene3D" id="3.40.190.10">
    <property type="entry name" value="Periplasmic binding protein-like II"/>
    <property type="match status" value="2"/>
</dbReference>
<sequence length="291" mass="33061">MEIQWLREYVQLCKTLNYRKAAEQLFITPSTLSKHVILIEKELDAQLLVRDTRSVSLTESGRLFRDSAVNVLRELDMVSSQLSRGSSVQGELRIGGGLRFTKLNEIIYPMVSHFEKKYPDVNLYVEDIQYHDYREDLMKNAFDIVFSLRLPTMNEEGLVYHDLFTLPLCAWVAGGNRYADAESVTLAQLSEQRLRILEEERCPAYAAYLRDLFAARGLPLRVGKSLNQAMALDGDSFGITPEFVPTSHFGFGMGSIPIADGEDVLFSLVRRSGNPNPIVDLFYEEFTHAYG</sequence>
<evidence type="ECO:0000313" key="6">
    <source>
        <dbReference type="EMBL" id="MCI2241071.1"/>
    </source>
</evidence>
<evidence type="ECO:0000256" key="1">
    <source>
        <dbReference type="ARBA" id="ARBA00009437"/>
    </source>
</evidence>
<dbReference type="Pfam" id="PF00126">
    <property type="entry name" value="HTH_1"/>
    <property type="match status" value="1"/>
</dbReference>
<comment type="caution">
    <text evidence="6">The sequence shown here is derived from an EMBL/GenBank/DDBJ whole genome shotgun (WGS) entry which is preliminary data.</text>
</comment>
<reference evidence="6" key="1">
    <citation type="submission" date="2021-11" db="EMBL/GenBank/DDBJ databases">
        <title>A Novel Adlercreutzia Species, isolated from a Allomyrina dichotoma larva feces.</title>
        <authorList>
            <person name="Suh M.K."/>
        </authorList>
    </citation>
    <scope>NUCLEOTIDE SEQUENCE</scope>
    <source>
        <strain evidence="6">JBNU-10</strain>
    </source>
</reference>
<organism evidence="6 7">
    <name type="scientific">Adlercreutzia faecimuris</name>
    <dbReference type="NCBI Taxonomy" id="2897341"/>
    <lineage>
        <taxon>Bacteria</taxon>
        <taxon>Bacillati</taxon>
        <taxon>Actinomycetota</taxon>
        <taxon>Coriobacteriia</taxon>
        <taxon>Eggerthellales</taxon>
        <taxon>Eggerthellaceae</taxon>
        <taxon>Adlercreutzia</taxon>
    </lineage>
</organism>
<evidence type="ECO:0000313" key="7">
    <source>
        <dbReference type="Proteomes" id="UP001430755"/>
    </source>
</evidence>